<dbReference type="EMBL" id="JASBQV010000004">
    <property type="protein sequence ID" value="MDI3234167.1"/>
    <property type="molecule type" value="Genomic_DNA"/>
</dbReference>
<accession>A0ABT6QZP5</accession>
<proteinExistence type="predicted"/>
<evidence type="ECO:0000313" key="4">
    <source>
        <dbReference type="Proteomes" id="UP001243286"/>
    </source>
</evidence>
<organism evidence="3 4">
    <name type="scientific">Exiguobacterium antarcticum</name>
    <dbReference type="NCBI Taxonomy" id="132920"/>
    <lineage>
        <taxon>Bacteria</taxon>
        <taxon>Bacillati</taxon>
        <taxon>Bacillota</taxon>
        <taxon>Bacilli</taxon>
        <taxon>Bacillales</taxon>
        <taxon>Bacillales Family XII. Incertae Sedis</taxon>
        <taxon>Exiguobacterium</taxon>
    </lineage>
</organism>
<dbReference type="Pfam" id="PF26078">
    <property type="entry name" value="Baseplate_J_M"/>
    <property type="match status" value="1"/>
</dbReference>
<feature type="domain" description="Baseplate protein J-like barrel" evidence="1">
    <location>
        <begin position="101"/>
        <end position="181"/>
    </location>
</feature>
<feature type="domain" description="Baseplate J-like central" evidence="2">
    <location>
        <begin position="202"/>
        <end position="274"/>
    </location>
</feature>
<evidence type="ECO:0000313" key="3">
    <source>
        <dbReference type="EMBL" id="MDI3234167.1"/>
    </source>
</evidence>
<comment type="caution">
    <text evidence="3">The sequence shown here is derived from an EMBL/GenBank/DDBJ whole genome shotgun (WGS) entry which is preliminary data.</text>
</comment>
<dbReference type="Proteomes" id="UP001243286">
    <property type="component" value="Unassembled WGS sequence"/>
</dbReference>
<keyword evidence="4" id="KW-1185">Reference proteome</keyword>
<evidence type="ECO:0000259" key="2">
    <source>
        <dbReference type="Pfam" id="PF26078"/>
    </source>
</evidence>
<protein>
    <submittedName>
        <fullName evidence="3">Baseplate J/gp47 family protein</fullName>
    </submittedName>
</protein>
<name>A0ABT6QZP5_9BACL</name>
<reference evidence="3 4" key="1">
    <citation type="submission" date="2023-04" db="EMBL/GenBank/DDBJ databases">
        <title>Antarctic isolates genomes.</title>
        <authorList>
            <person name="Dimov S.G."/>
        </authorList>
    </citation>
    <scope>NUCLEOTIDE SEQUENCE [LARGE SCALE GENOMIC DNA]</scope>
    <source>
        <strain evidence="3 4">AL19</strain>
    </source>
</reference>
<dbReference type="PANTHER" id="PTHR35862">
    <property type="entry name" value="FELS-2 PROPHAGE PROTEIN"/>
    <property type="match status" value="1"/>
</dbReference>
<dbReference type="InterPro" id="IPR014507">
    <property type="entry name" value="Baseplate_assembly_J_pred"/>
</dbReference>
<dbReference type="InterPro" id="IPR006949">
    <property type="entry name" value="Barrel_Baseplate_J-like"/>
</dbReference>
<gene>
    <name evidence="3" type="ORF">QK289_04035</name>
</gene>
<sequence length="370" mass="40981">MTARFNLPEIEYISSDVEELENLGVSTFEGLIGTSLNEADPRRKLLQSVAFVASMLANNIDFTGKQTRLTYAQDDYLDHIGSEREVPRLEAQAAEATFRFEVTNTSPFTIFQGFLIGVGETRFETKVDTFVPANIGQIDIVGRCVESGVMGNGYLPGQINQLIEPVPYVAAVSNVTESFGGTDREEDDPYAERIWLSPEGFSTAGPELAYVYHAKSAHQGIIDVAPVTPSPGRVVLYVLMEQGALPSPEVLQKVSETCNDKSIRPLTDFVTVAAAERVHYDLTVSYYLPESARALQSYYQQQVTDAIRDYHIWQRSKMGRGVDPGELYSRIQQAGAKRVIVEPNQFISLGKHQVAFERTINVTFGGFVSD</sequence>
<dbReference type="Pfam" id="PF04865">
    <property type="entry name" value="Baseplate_J"/>
    <property type="match status" value="1"/>
</dbReference>
<evidence type="ECO:0000259" key="1">
    <source>
        <dbReference type="Pfam" id="PF04865"/>
    </source>
</evidence>
<dbReference type="InterPro" id="IPR052726">
    <property type="entry name" value="Phage_Baseplate_Hub"/>
</dbReference>
<dbReference type="PANTHER" id="PTHR35862:SF1">
    <property type="entry name" value="FELS-2 PROPHAGE PROTEIN"/>
    <property type="match status" value="1"/>
</dbReference>
<dbReference type="RefSeq" id="WP_282354694.1">
    <property type="nucleotide sequence ID" value="NZ_JASBQV010000004.1"/>
</dbReference>
<dbReference type="PIRSF" id="PIRSF020481">
    <property type="entry name" value="BAP"/>
    <property type="match status" value="1"/>
</dbReference>
<dbReference type="InterPro" id="IPR058531">
    <property type="entry name" value="Baseplate_J_M"/>
</dbReference>